<evidence type="ECO:0000256" key="3">
    <source>
        <dbReference type="ARBA" id="ARBA00022801"/>
    </source>
</evidence>
<feature type="non-terminal residue" evidence="9">
    <location>
        <position position="801"/>
    </location>
</feature>
<dbReference type="Pfam" id="PF21010">
    <property type="entry name" value="HA2_C"/>
    <property type="match status" value="1"/>
</dbReference>
<dbReference type="Pfam" id="PF00271">
    <property type="entry name" value="Helicase_C"/>
    <property type="match status" value="1"/>
</dbReference>
<dbReference type="FunFam" id="1.20.120.1080:FF:000002">
    <property type="entry name" value="Putative ATP-dependent RNA helicase DHX36"/>
    <property type="match status" value="1"/>
</dbReference>
<dbReference type="Proteomes" id="UP000001449">
    <property type="component" value="Chromosome 15"/>
</dbReference>
<dbReference type="PANTHER" id="PTHR18934">
    <property type="entry name" value="ATP-DEPENDENT RNA HELICASE"/>
    <property type="match status" value="1"/>
</dbReference>
<evidence type="ECO:0000256" key="6">
    <source>
        <dbReference type="ARBA" id="ARBA00047984"/>
    </source>
</evidence>
<dbReference type="FunFam" id="3.40.50.300:FF:002267">
    <property type="entry name" value="ATP-dependent RNA helicase prh1, putative"/>
    <property type="match status" value="1"/>
</dbReference>
<dbReference type="GeneID" id="7443986"/>
<keyword evidence="5" id="KW-0067">ATP-binding</keyword>
<dbReference type="InterPro" id="IPR001650">
    <property type="entry name" value="Helicase_C-like"/>
</dbReference>
<dbReference type="InterPro" id="IPR027417">
    <property type="entry name" value="P-loop_NTPase"/>
</dbReference>
<dbReference type="GO" id="GO:0004386">
    <property type="term" value="F:helicase activity"/>
    <property type="evidence" value="ECO:0000318"/>
    <property type="project" value="GO_Central"/>
</dbReference>
<dbReference type="AlphaFoldDB" id="B8CDR4"/>
<dbReference type="InterPro" id="IPR011545">
    <property type="entry name" value="DEAD/DEAH_box_helicase_dom"/>
</dbReference>
<dbReference type="GO" id="GO:0003724">
    <property type="term" value="F:RNA helicase activity"/>
    <property type="evidence" value="ECO:0007669"/>
    <property type="project" value="UniProtKB-EC"/>
</dbReference>
<sequence>EIRKTTSYQRMKAARDSLPMSSYRQTVLDTVRDNPVTILCAETGAGKTTQAPQYILEEALLDGHGDKVQILCTQPRRVAATSVAERVSEEMCDTLGQVVGYQIRMEAKRSSHTKLLFCTTGIVLRRLQEDSDLSGITHVLVDEVHERQQQTDVLLVILRQLLETTRPDLKVILMSATMDSDLFCSFFHGAPLISVPGRTFPVNNYYLEDLLDATDHVIEEGSRYALRDNNYGEKESLYVTTRGGEKRKEVVDLYSQTDPLEVSSTYSEYKMSTRRSMERVNEEVINCDLIEDVLLLLLIRPENNNTLVAPDGADLSTGSILVFLPGLGEIKAMAERLEGNRHFRDASRFEIIPMHSTLSSRDQRRAFIPAKTGCRKIILSTNICETSVTVPSVVCVLDTGKVREVRQNKRTLTSVLATDWCSKASAKQRAGRAGRVQSGLCLKLYSSHTAKVMKAASLPELQRVPLEEICLSILASGFAKSCLSFLSQAPEPPSEQSIRAAIDVLHDVGAIERSEEKGTTQHDQLTPLGQHLAKLPVDCRLGKMLIFSTLFQCVDPVLTITACLSSQSPFSTFVNDAAVAKAKQQSFADPDSDFMTYCNLWEAYSKALEESHSAVRQFCRDNYLSQAALREISDARRQFLGLLQSIGFLGDLVKGEKLKTSVFNKHARKQELVNSVICAGLIPNVAHLEQRQMAEYIMWHNTERLYFHKASVNASKKRFSSSENWVVFHEKFGTSNRTTISTTCFVHPFALLLFGGHVVVKHTERLVIVDEWMRINMSAQTGVMLREIRKQVDVLLQKMIE</sequence>
<feature type="domain" description="Helicase C-terminal" evidence="8">
    <location>
        <begin position="309"/>
        <end position="477"/>
    </location>
</feature>
<dbReference type="KEGG" id="tps:THAPSDRAFT_12570"/>
<reference evidence="9 10" key="1">
    <citation type="journal article" date="2004" name="Science">
        <title>The genome of the diatom Thalassiosira pseudonana: ecology, evolution, and metabolism.</title>
        <authorList>
            <person name="Armbrust E.V."/>
            <person name="Berges J.A."/>
            <person name="Bowler C."/>
            <person name="Green B.R."/>
            <person name="Martinez D."/>
            <person name="Putnam N.H."/>
            <person name="Zhou S."/>
            <person name="Allen A.E."/>
            <person name="Apt K.E."/>
            <person name="Bechner M."/>
            <person name="Brzezinski M.A."/>
            <person name="Chaal B.K."/>
            <person name="Chiovitti A."/>
            <person name="Davis A.K."/>
            <person name="Demarest M.S."/>
            <person name="Detter J.C."/>
            <person name="Glavina T."/>
            <person name="Goodstein D."/>
            <person name="Hadi M.Z."/>
            <person name="Hellsten U."/>
            <person name="Hildebrand M."/>
            <person name="Jenkins B.D."/>
            <person name="Jurka J."/>
            <person name="Kapitonov V.V."/>
            <person name="Kroger N."/>
            <person name="Lau W.W."/>
            <person name="Lane T.W."/>
            <person name="Larimer F.W."/>
            <person name="Lippmeier J.C."/>
            <person name="Lucas S."/>
            <person name="Medina M."/>
            <person name="Montsant A."/>
            <person name="Obornik M."/>
            <person name="Parker M.S."/>
            <person name="Palenik B."/>
            <person name="Pazour G.J."/>
            <person name="Richardson P.M."/>
            <person name="Rynearson T.A."/>
            <person name="Saito M.A."/>
            <person name="Schwartz D.C."/>
            <person name="Thamatrakoln K."/>
            <person name="Valentin K."/>
            <person name="Vardi A."/>
            <person name="Wilkerson F.P."/>
            <person name="Rokhsar D.S."/>
        </authorList>
    </citation>
    <scope>NUCLEOTIDE SEQUENCE [LARGE SCALE GENOMIC DNA]</scope>
    <source>
        <strain evidence="9 10">CCMP1335</strain>
    </source>
</reference>
<evidence type="ECO:0000256" key="5">
    <source>
        <dbReference type="ARBA" id="ARBA00022840"/>
    </source>
</evidence>
<dbReference type="PROSITE" id="PS51192">
    <property type="entry name" value="HELICASE_ATP_BIND_1"/>
    <property type="match status" value="1"/>
</dbReference>
<evidence type="ECO:0000313" key="9">
    <source>
        <dbReference type="EMBL" id="EED88660.1"/>
    </source>
</evidence>
<evidence type="ECO:0000259" key="8">
    <source>
        <dbReference type="PROSITE" id="PS51194"/>
    </source>
</evidence>
<protein>
    <recommendedName>
        <fullName evidence="1">RNA helicase</fullName>
        <ecNumber evidence="1">3.6.4.13</ecNumber>
    </recommendedName>
</protein>
<dbReference type="STRING" id="35128.B8CDR4"/>
<dbReference type="CDD" id="cd18791">
    <property type="entry name" value="SF2_C_RHA"/>
    <property type="match status" value="1"/>
</dbReference>
<dbReference type="RefSeq" id="XP_002294305.1">
    <property type="nucleotide sequence ID" value="XM_002294269.1"/>
</dbReference>
<keyword evidence="2" id="KW-0547">Nucleotide-binding</keyword>
<dbReference type="Gene3D" id="3.40.50.300">
    <property type="entry name" value="P-loop containing nucleotide triphosphate hydrolases"/>
    <property type="match status" value="2"/>
</dbReference>
<gene>
    <name evidence="9" type="ORF">THAPSDRAFT_12570</name>
</gene>
<evidence type="ECO:0000256" key="2">
    <source>
        <dbReference type="ARBA" id="ARBA00022741"/>
    </source>
</evidence>
<evidence type="ECO:0000259" key="7">
    <source>
        <dbReference type="PROSITE" id="PS51192"/>
    </source>
</evidence>
<feature type="non-terminal residue" evidence="9">
    <location>
        <position position="1"/>
    </location>
</feature>
<dbReference type="SUPFAM" id="SSF52540">
    <property type="entry name" value="P-loop containing nucleoside triphosphate hydrolases"/>
    <property type="match status" value="1"/>
</dbReference>
<dbReference type="GO" id="GO:0016787">
    <property type="term" value="F:hydrolase activity"/>
    <property type="evidence" value="ECO:0007669"/>
    <property type="project" value="UniProtKB-KW"/>
</dbReference>
<name>B8CDR4_THAPS</name>
<keyword evidence="4" id="KW-0347">Helicase</keyword>
<dbReference type="InterPro" id="IPR011709">
    <property type="entry name" value="DEAD-box_helicase_OB_fold"/>
</dbReference>
<evidence type="ECO:0000256" key="1">
    <source>
        <dbReference type="ARBA" id="ARBA00012552"/>
    </source>
</evidence>
<evidence type="ECO:0000313" key="10">
    <source>
        <dbReference type="Proteomes" id="UP000001449"/>
    </source>
</evidence>
<dbReference type="Pfam" id="PF26026">
    <property type="entry name" value="RNA_hel_CTD"/>
    <property type="match status" value="1"/>
</dbReference>
<dbReference type="FunFam" id="3.40.50.300:FF:000500">
    <property type="entry name" value="ATP-dependent RNA helicase DHX29"/>
    <property type="match status" value="1"/>
</dbReference>
<dbReference type="GO" id="GO:0005524">
    <property type="term" value="F:ATP binding"/>
    <property type="evidence" value="ECO:0007669"/>
    <property type="project" value="UniProtKB-KW"/>
</dbReference>
<dbReference type="SMART" id="SM00847">
    <property type="entry name" value="HA2"/>
    <property type="match status" value="1"/>
</dbReference>
<dbReference type="Pfam" id="PF07717">
    <property type="entry name" value="OB_NTP_bind"/>
    <property type="match status" value="1"/>
</dbReference>
<dbReference type="InterPro" id="IPR014001">
    <property type="entry name" value="Helicase_ATP-bd"/>
</dbReference>
<dbReference type="SMART" id="SM00490">
    <property type="entry name" value="HELICc"/>
    <property type="match status" value="1"/>
</dbReference>
<dbReference type="PaxDb" id="35128-Thaps12570"/>
<feature type="domain" description="Helicase ATP-binding" evidence="7">
    <location>
        <begin position="28"/>
        <end position="196"/>
    </location>
</feature>
<evidence type="ECO:0000256" key="4">
    <source>
        <dbReference type="ARBA" id="ARBA00022806"/>
    </source>
</evidence>
<dbReference type="CDD" id="cd17917">
    <property type="entry name" value="DEXHc_RHA-like"/>
    <property type="match status" value="1"/>
</dbReference>
<reference evidence="9 10" key="2">
    <citation type="journal article" date="2008" name="Nature">
        <title>The Phaeodactylum genome reveals the evolutionary history of diatom genomes.</title>
        <authorList>
            <person name="Bowler C."/>
            <person name="Allen A.E."/>
            <person name="Badger J.H."/>
            <person name="Grimwood J."/>
            <person name="Jabbari K."/>
            <person name="Kuo A."/>
            <person name="Maheswari U."/>
            <person name="Martens C."/>
            <person name="Maumus F."/>
            <person name="Otillar R.P."/>
            <person name="Rayko E."/>
            <person name="Salamov A."/>
            <person name="Vandepoele K."/>
            <person name="Beszteri B."/>
            <person name="Gruber A."/>
            <person name="Heijde M."/>
            <person name="Katinka M."/>
            <person name="Mock T."/>
            <person name="Valentin K."/>
            <person name="Verret F."/>
            <person name="Berges J.A."/>
            <person name="Brownlee C."/>
            <person name="Cadoret J.P."/>
            <person name="Chiovitti A."/>
            <person name="Choi C.J."/>
            <person name="Coesel S."/>
            <person name="De Martino A."/>
            <person name="Detter J.C."/>
            <person name="Durkin C."/>
            <person name="Falciatore A."/>
            <person name="Fournet J."/>
            <person name="Haruta M."/>
            <person name="Huysman M.J."/>
            <person name="Jenkins B.D."/>
            <person name="Jiroutova K."/>
            <person name="Jorgensen R.E."/>
            <person name="Joubert Y."/>
            <person name="Kaplan A."/>
            <person name="Kroger N."/>
            <person name="Kroth P.G."/>
            <person name="La Roche J."/>
            <person name="Lindquist E."/>
            <person name="Lommer M."/>
            <person name="Martin-Jezequel V."/>
            <person name="Lopez P.J."/>
            <person name="Lucas S."/>
            <person name="Mangogna M."/>
            <person name="McGinnis K."/>
            <person name="Medlin L.K."/>
            <person name="Montsant A."/>
            <person name="Oudot-Le Secq M.P."/>
            <person name="Napoli C."/>
            <person name="Obornik M."/>
            <person name="Parker M.S."/>
            <person name="Petit J.L."/>
            <person name="Porcel B.M."/>
            <person name="Poulsen N."/>
            <person name="Robison M."/>
            <person name="Rychlewski L."/>
            <person name="Rynearson T.A."/>
            <person name="Schmutz J."/>
            <person name="Shapiro H."/>
            <person name="Siaut M."/>
            <person name="Stanley M."/>
            <person name="Sussman M.R."/>
            <person name="Taylor A.R."/>
            <person name="Vardi A."/>
            <person name="von Dassow P."/>
            <person name="Vyverman W."/>
            <person name="Willis A."/>
            <person name="Wyrwicz L.S."/>
            <person name="Rokhsar D.S."/>
            <person name="Weissenbach J."/>
            <person name="Armbrust E.V."/>
            <person name="Green B.R."/>
            <person name="Van de Peer Y."/>
            <person name="Grigoriev I.V."/>
        </authorList>
    </citation>
    <scope>NUCLEOTIDE SEQUENCE [LARGE SCALE GENOMIC DNA]</scope>
    <source>
        <strain evidence="9 10">CCMP1335</strain>
    </source>
</reference>
<dbReference type="SMART" id="SM00487">
    <property type="entry name" value="DEXDc"/>
    <property type="match status" value="1"/>
</dbReference>
<dbReference type="InParanoid" id="B8CDR4"/>
<dbReference type="InterPro" id="IPR059023">
    <property type="entry name" value="RNA_hel_CTD"/>
</dbReference>
<organism evidence="9 10">
    <name type="scientific">Thalassiosira pseudonana</name>
    <name type="common">Marine diatom</name>
    <name type="synonym">Cyclotella nana</name>
    <dbReference type="NCBI Taxonomy" id="35128"/>
    <lineage>
        <taxon>Eukaryota</taxon>
        <taxon>Sar</taxon>
        <taxon>Stramenopiles</taxon>
        <taxon>Ochrophyta</taxon>
        <taxon>Bacillariophyta</taxon>
        <taxon>Coscinodiscophyceae</taxon>
        <taxon>Thalassiosirophycidae</taxon>
        <taxon>Thalassiosirales</taxon>
        <taxon>Thalassiosiraceae</taxon>
        <taxon>Thalassiosira</taxon>
    </lineage>
</organism>
<dbReference type="PROSITE" id="PS51194">
    <property type="entry name" value="HELICASE_CTER"/>
    <property type="match status" value="1"/>
</dbReference>
<accession>B8CDR4</accession>
<keyword evidence="10" id="KW-1185">Reference proteome</keyword>
<dbReference type="Pfam" id="PF00270">
    <property type="entry name" value="DEAD"/>
    <property type="match status" value="1"/>
</dbReference>
<keyword evidence="3" id="KW-0378">Hydrolase</keyword>
<dbReference type="PANTHER" id="PTHR18934:SF145">
    <property type="entry name" value="ATP-DEPENDENT RNA HELICASE DHX57-RELATED"/>
    <property type="match status" value="1"/>
</dbReference>
<dbReference type="GO" id="GO:0003723">
    <property type="term" value="F:RNA binding"/>
    <property type="evidence" value="ECO:0000318"/>
    <property type="project" value="GO_Central"/>
</dbReference>
<proteinExistence type="predicted"/>
<dbReference type="EMBL" id="CM000650">
    <property type="protein sequence ID" value="EED88660.1"/>
    <property type="molecule type" value="Genomic_DNA"/>
</dbReference>
<dbReference type="eggNOG" id="KOG0920">
    <property type="taxonomic scope" value="Eukaryota"/>
</dbReference>
<dbReference type="InterPro" id="IPR007502">
    <property type="entry name" value="Helicase-assoc_dom"/>
</dbReference>
<comment type="catalytic activity">
    <reaction evidence="6">
        <text>ATP + H2O = ADP + phosphate + H(+)</text>
        <dbReference type="Rhea" id="RHEA:13065"/>
        <dbReference type="ChEBI" id="CHEBI:15377"/>
        <dbReference type="ChEBI" id="CHEBI:15378"/>
        <dbReference type="ChEBI" id="CHEBI:30616"/>
        <dbReference type="ChEBI" id="CHEBI:43474"/>
        <dbReference type="ChEBI" id="CHEBI:456216"/>
        <dbReference type="EC" id="3.6.4.13"/>
    </reaction>
</comment>
<dbReference type="OMA" id="HGMAEIM"/>
<dbReference type="EC" id="3.6.4.13" evidence="1"/>
<dbReference type="Gene3D" id="1.20.120.1080">
    <property type="match status" value="1"/>
</dbReference>
<dbReference type="HOGENOM" id="CLU_001832_1_4_1"/>